<dbReference type="PANTHER" id="PTHR21419">
    <property type="match status" value="1"/>
</dbReference>
<keyword evidence="2" id="KW-0812">Transmembrane</keyword>
<evidence type="ECO:0000256" key="3">
    <source>
        <dbReference type="ARBA" id="ARBA00022729"/>
    </source>
</evidence>
<comment type="caution">
    <text evidence="6">The sequence shown here is derived from an EMBL/GenBank/DDBJ whole genome shotgun (WGS) entry which is preliminary data.</text>
</comment>
<feature type="non-terminal residue" evidence="6">
    <location>
        <position position="1"/>
    </location>
</feature>
<dbReference type="InterPro" id="IPR026444">
    <property type="entry name" value="Secre_tail"/>
</dbReference>
<keyword evidence="4" id="KW-1133">Transmembrane helix</keyword>
<dbReference type="InterPro" id="IPR028994">
    <property type="entry name" value="Integrin_alpha_N"/>
</dbReference>
<protein>
    <submittedName>
        <fullName evidence="6">T9SS type A sorting domain-containing protein</fullName>
    </submittedName>
</protein>
<evidence type="ECO:0000256" key="5">
    <source>
        <dbReference type="ARBA" id="ARBA00023136"/>
    </source>
</evidence>
<name>A0A7Y2E8F3_UNCEI</name>
<dbReference type="InterPro" id="IPR045232">
    <property type="entry name" value="FAM234"/>
</dbReference>
<dbReference type="Gene3D" id="2.130.10.10">
    <property type="entry name" value="YVTN repeat-like/Quinoprotein amine dehydrogenase"/>
    <property type="match status" value="1"/>
</dbReference>
<comment type="subcellular location">
    <subcellularLocation>
        <location evidence="1">Membrane</location>
        <topology evidence="1">Single-pass membrane protein</topology>
    </subcellularLocation>
</comment>
<accession>A0A7Y2E8F3</accession>
<evidence type="ECO:0000313" key="6">
    <source>
        <dbReference type="EMBL" id="NNF07124.1"/>
    </source>
</evidence>
<dbReference type="SUPFAM" id="SSF69318">
    <property type="entry name" value="Integrin alpha N-terminal domain"/>
    <property type="match status" value="1"/>
</dbReference>
<dbReference type="Proteomes" id="UP000547674">
    <property type="component" value="Unassembled WGS sequence"/>
</dbReference>
<evidence type="ECO:0000313" key="7">
    <source>
        <dbReference type="Proteomes" id="UP000547674"/>
    </source>
</evidence>
<dbReference type="PANTHER" id="PTHR21419:SF23">
    <property type="entry name" value="PROTEIN DEFECTIVE IN EXINE FORMATION 1"/>
    <property type="match status" value="1"/>
</dbReference>
<keyword evidence="3" id="KW-0732">Signal</keyword>
<dbReference type="EMBL" id="JABDJR010000407">
    <property type="protein sequence ID" value="NNF07124.1"/>
    <property type="molecule type" value="Genomic_DNA"/>
</dbReference>
<dbReference type="Pfam" id="PF13517">
    <property type="entry name" value="FG-GAP_3"/>
    <property type="match status" value="1"/>
</dbReference>
<sequence length="386" mass="41008">TELVDADNDPGTDGVFNIMLSGANYGTPAIADVDNDNELEVIVGSRDGNLYVQNPDGTSLPGFPFAAGGDITNSPAIGDINNDGLKEIVFASSNFLVYALNVNLVQPPGWPAGANMNLDYDASPALADLDGDSFLDVIICAGNGTAYAFRGQNGWLFPGWGFILYDAGGSKVGLSSSPAVGNLDADPEYEICFGGNDGKLYAFNVDATLVDGFPIGTNNSIEGGPILWDIDDDGLTEVVAQSLDENVYVWDSPGTFDPDDQPWPMFYQNSRRTGEVNSEVWVTVGTPDILNPTGLALAPNHPNPFGSQTAITFRVPEGDPEPTQLQVFDLGGRLVRTLFDGLATPGTHEVSFDGKNQLGQRLGGGIYFYRLDTPGNSISRKLVLLP</sequence>
<proteinExistence type="predicted"/>
<organism evidence="6 7">
    <name type="scientific">Eiseniibacteriota bacterium</name>
    <dbReference type="NCBI Taxonomy" id="2212470"/>
    <lineage>
        <taxon>Bacteria</taxon>
        <taxon>Candidatus Eiseniibacteriota</taxon>
    </lineage>
</organism>
<evidence type="ECO:0000256" key="2">
    <source>
        <dbReference type="ARBA" id="ARBA00022692"/>
    </source>
</evidence>
<evidence type="ECO:0000256" key="1">
    <source>
        <dbReference type="ARBA" id="ARBA00004167"/>
    </source>
</evidence>
<evidence type="ECO:0000256" key="4">
    <source>
        <dbReference type="ARBA" id="ARBA00022989"/>
    </source>
</evidence>
<reference evidence="6 7" key="1">
    <citation type="submission" date="2020-03" db="EMBL/GenBank/DDBJ databases">
        <title>Metabolic flexibility allows generalist bacteria to become dominant in a frequently disturbed ecosystem.</title>
        <authorList>
            <person name="Chen Y.-J."/>
            <person name="Leung P.M."/>
            <person name="Bay S.K."/>
            <person name="Hugenholtz P."/>
            <person name="Kessler A.J."/>
            <person name="Shelley G."/>
            <person name="Waite D.W."/>
            <person name="Cook P.L."/>
            <person name="Greening C."/>
        </authorList>
    </citation>
    <scope>NUCLEOTIDE SEQUENCE [LARGE SCALE GENOMIC DNA]</scope>
    <source>
        <strain evidence="6">SS_bin_28</strain>
    </source>
</reference>
<keyword evidence="5" id="KW-0472">Membrane</keyword>
<dbReference type="NCBIfam" id="TIGR04183">
    <property type="entry name" value="Por_Secre_tail"/>
    <property type="match status" value="1"/>
</dbReference>
<gene>
    <name evidence="6" type="ORF">HKN21_10220</name>
</gene>
<dbReference type="InterPro" id="IPR013517">
    <property type="entry name" value="FG-GAP"/>
</dbReference>
<dbReference type="InterPro" id="IPR015943">
    <property type="entry name" value="WD40/YVTN_repeat-like_dom_sf"/>
</dbReference>
<dbReference type="AlphaFoldDB" id="A0A7Y2E8F3"/>
<dbReference type="GO" id="GO:0016020">
    <property type="term" value="C:membrane"/>
    <property type="evidence" value="ECO:0007669"/>
    <property type="project" value="UniProtKB-SubCell"/>
</dbReference>
<dbReference type="Gene3D" id="2.60.40.4070">
    <property type="match status" value="1"/>
</dbReference>